<feature type="compositionally biased region" description="Acidic residues" evidence="6">
    <location>
        <begin position="185"/>
        <end position="198"/>
    </location>
</feature>
<dbReference type="FunCoup" id="A0A165I4T7">
    <property type="interactions" value="489"/>
</dbReference>
<evidence type="ECO:0000256" key="4">
    <source>
        <dbReference type="ARBA" id="ARBA00023163"/>
    </source>
</evidence>
<protein>
    <recommendedName>
        <fullName evidence="9">SNF5-domain-containing protein</fullName>
    </recommendedName>
</protein>
<evidence type="ECO:0000313" key="8">
    <source>
        <dbReference type="Proteomes" id="UP000076842"/>
    </source>
</evidence>
<feature type="compositionally biased region" description="Low complexity" evidence="6">
    <location>
        <begin position="29"/>
        <end position="44"/>
    </location>
</feature>
<comment type="similarity">
    <text evidence="2">Belongs to the SNF5 family.</text>
</comment>
<keyword evidence="4" id="KW-0804">Transcription</keyword>
<reference evidence="7 8" key="1">
    <citation type="journal article" date="2016" name="Mol. Biol. Evol.">
        <title>Comparative Genomics of Early-Diverging Mushroom-Forming Fungi Provides Insights into the Origins of Lignocellulose Decay Capabilities.</title>
        <authorList>
            <person name="Nagy L.G."/>
            <person name="Riley R."/>
            <person name="Tritt A."/>
            <person name="Adam C."/>
            <person name="Daum C."/>
            <person name="Floudas D."/>
            <person name="Sun H."/>
            <person name="Yadav J.S."/>
            <person name="Pangilinan J."/>
            <person name="Larsson K.H."/>
            <person name="Matsuura K."/>
            <person name="Barry K."/>
            <person name="Labutti K."/>
            <person name="Kuo R."/>
            <person name="Ohm R.A."/>
            <person name="Bhattacharya S.S."/>
            <person name="Shirouzu T."/>
            <person name="Yoshinaga Y."/>
            <person name="Martin F.M."/>
            <person name="Grigoriev I.V."/>
            <person name="Hibbett D.S."/>
        </authorList>
    </citation>
    <scope>NUCLEOTIDE SEQUENCE [LARGE SCALE GENOMIC DNA]</scope>
    <source>
        <strain evidence="7 8">HHB12733</strain>
    </source>
</reference>
<organism evidence="7 8">
    <name type="scientific">Calocera cornea HHB12733</name>
    <dbReference type="NCBI Taxonomy" id="1353952"/>
    <lineage>
        <taxon>Eukaryota</taxon>
        <taxon>Fungi</taxon>
        <taxon>Dikarya</taxon>
        <taxon>Basidiomycota</taxon>
        <taxon>Agaricomycotina</taxon>
        <taxon>Dacrymycetes</taxon>
        <taxon>Dacrymycetales</taxon>
        <taxon>Dacrymycetaceae</taxon>
        <taxon>Calocera</taxon>
    </lineage>
</organism>
<dbReference type="InParanoid" id="A0A165I4T7"/>
<dbReference type="InterPro" id="IPR006939">
    <property type="entry name" value="SNF5"/>
</dbReference>
<dbReference type="GO" id="GO:0000228">
    <property type="term" value="C:nuclear chromosome"/>
    <property type="evidence" value="ECO:0007669"/>
    <property type="project" value="InterPro"/>
</dbReference>
<comment type="subcellular location">
    <subcellularLocation>
        <location evidence="1">Nucleus</location>
    </subcellularLocation>
</comment>
<evidence type="ECO:0000256" key="6">
    <source>
        <dbReference type="SAM" id="MobiDB-lite"/>
    </source>
</evidence>
<feature type="compositionally biased region" description="Gly residues" evidence="6">
    <location>
        <begin position="204"/>
        <end position="215"/>
    </location>
</feature>
<feature type="region of interest" description="Disordered" evidence="6">
    <location>
        <begin position="1"/>
        <end position="95"/>
    </location>
</feature>
<gene>
    <name evidence="7" type="ORF">CALCODRAFT_492894</name>
</gene>
<feature type="compositionally biased region" description="Low complexity" evidence="6">
    <location>
        <begin position="64"/>
        <end position="95"/>
    </location>
</feature>
<feature type="compositionally biased region" description="Low complexity" evidence="6">
    <location>
        <begin position="143"/>
        <end position="165"/>
    </location>
</feature>
<keyword evidence="8" id="KW-1185">Reference proteome</keyword>
<feature type="region of interest" description="Disordered" evidence="6">
    <location>
        <begin position="139"/>
        <end position="244"/>
    </location>
</feature>
<proteinExistence type="inferred from homology"/>
<evidence type="ECO:0008006" key="9">
    <source>
        <dbReference type="Google" id="ProtNLM"/>
    </source>
</evidence>
<evidence type="ECO:0000313" key="7">
    <source>
        <dbReference type="EMBL" id="KZT60131.1"/>
    </source>
</evidence>
<dbReference type="AlphaFoldDB" id="A0A165I4T7"/>
<evidence type="ECO:0000256" key="2">
    <source>
        <dbReference type="ARBA" id="ARBA00010239"/>
    </source>
</evidence>
<dbReference type="Pfam" id="PF04855">
    <property type="entry name" value="SNF5"/>
    <property type="match status" value="1"/>
</dbReference>
<dbReference type="OrthoDB" id="10258327at2759"/>
<dbReference type="STRING" id="1353952.A0A165I4T7"/>
<feature type="compositionally biased region" description="Basic and acidic residues" evidence="6">
    <location>
        <begin position="218"/>
        <end position="229"/>
    </location>
</feature>
<evidence type="ECO:0000256" key="3">
    <source>
        <dbReference type="ARBA" id="ARBA00023015"/>
    </source>
</evidence>
<keyword evidence="5" id="KW-0539">Nucleus</keyword>
<accession>A0A165I4T7</accession>
<dbReference type="Proteomes" id="UP000076842">
    <property type="component" value="Unassembled WGS sequence"/>
</dbReference>
<sequence length="495" mass="53454">MATTASHHAPIPPPLKPSLQPSTSANLTPSSGPIRRSARSRPASQNATPAPGTPAGNGRYQPYPQRTASTPAAQTPATAAAPAAAAGTTTPQPQAQYAQVALPPMPMGPNPHIPRPAKQALISTFPSRLRTGTTLLVQPMHLTPSSGPSAGTAAAQSHSHSQAAADVTRGRRGKAINYAELDSFSSEDDEDEDEDEAGSDYAGEGAGAPGTGGAGKTQKKESTELDRSWLGEPPPGRFVGKTPVSIMPVPHISQDAIDKTSTTRECLIPIRVEFDTDTHRIRDSFLWNLYEPHLQPEAFAHQFLTEIDVPQSYADQVVAMIRAQIEDNEGIATFGEDEQEQGEQEEEGPDCRVFLNLDVQISTYHLMDTIEYSLDPTSSDVLPPSLLAHTLACDLSLPPSAKPLIAHALTEELLRRKKDAIDSGVLGGVPQSRARPKEGVGVWREVPPHGWVGGGTPRLEVLSEEELERREGERERAIRRLRRETARQLPVRRRR</sequence>
<dbReference type="PANTHER" id="PTHR10019">
    <property type="entry name" value="SNF5"/>
    <property type="match status" value="1"/>
</dbReference>
<dbReference type="GO" id="GO:0006338">
    <property type="term" value="P:chromatin remodeling"/>
    <property type="evidence" value="ECO:0007669"/>
    <property type="project" value="InterPro"/>
</dbReference>
<name>A0A165I4T7_9BASI</name>
<keyword evidence="3" id="KW-0805">Transcription regulation</keyword>
<dbReference type="EMBL" id="KV423934">
    <property type="protein sequence ID" value="KZT60131.1"/>
    <property type="molecule type" value="Genomic_DNA"/>
</dbReference>
<evidence type="ECO:0000256" key="1">
    <source>
        <dbReference type="ARBA" id="ARBA00004123"/>
    </source>
</evidence>
<evidence type="ECO:0000256" key="5">
    <source>
        <dbReference type="ARBA" id="ARBA00023242"/>
    </source>
</evidence>